<evidence type="ECO:0000259" key="2">
    <source>
        <dbReference type="Pfam" id="PF10756"/>
    </source>
</evidence>
<comment type="caution">
    <text evidence="3">The sequence shown here is derived from an EMBL/GenBank/DDBJ whole genome shotgun (WGS) entry which is preliminary data.</text>
</comment>
<reference evidence="3" key="2">
    <citation type="submission" date="2020-09" db="EMBL/GenBank/DDBJ databases">
        <authorList>
            <person name="Sun Q."/>
            <person name="Zhou Y."/>
        </authorList>
    </citation>
    <scope>NUCLEOTIDE SEQUENCE</scope>
    <source>
        <strain evidence="3">CGMCC 4.7278</strain>
    </source>
</reference>
<organism evidence="3 4">
    <name type="scientific">Nocardia camponoti</name>
    <dbReference type="NCBI Taxonomy" id="1616106"/>
    <lineage>
        <taxon>Bacteria</taxon>
        <taxon>Bacillati</taxon>
        <taxon>Actinomycetota</taxon>
        <taxon>Actinomycetes</taxon>
        <taxon>Mycobacteriales</taxon>
        <taxon>Nocardiaceae</taxon>
        <taxon>Nocardia</taxon>
    </lineage>
</organism>
<dbReference type="Proteomes" id="UP000612956">
    <property type="component" value="Unassembled WGS sequence"/>
</dbReference>
<keyword evidence="1" id="KW-1133">Transmembrane helix</keyword>
<reference evidence="3" key="1">
    <citation type="journal article" date="2014" name="Int. J. Syst. Evol. Microbiol.">
        <title>Complete genome sequence of Corynebacterium casei LMG S-19264T (=DSM 44701T), isolated from a smear-ripened cheese.</title>
        <authorList>
            <consortium name="US DOE Joint Genome Institute (JGI-PGF)"/>
            <person name="Walter F."/>
            <person name="Albersmeier A."/>
            <person name="Kalinowski J."/>
            <person name="Ruckert C."/>
        </authorList>
    </citation>
    <scope>NUCLEOTIDE SEQUENCE</scope>
    <source>
        <strain evidence="3">CGMCC 4.7278</strain>
    </source>
</reference>
<evidence type="ECO:0000313" key="4">
    <source>
        <dbReference type="Proteomes" id="UP000612956"/>
    </source>
</evidence>
<feature type="transmembrane region" description="Helical" evidence="1">
    <location>
        <begin position="18"/>
        <end position="37"/>
    </location>
</feature>
<keyword evidence="1" id="KW-0812">Transmembrane</keyword>
<dbReference type="AlphaFoldDB" id="A0A917QKC6"/>
<feature type="domain" description="Low molecular weight protein antigen 6 PH" evidence="2">
    <location>
        <begin position="63"/>
        <end position="141"/>
    </location>
</feature>
<name>A0A917QKC6_9NOCA</name>
<evidence type="ECO:0000313" key="3">
    <source>
        <dbReference type="EMBL" id="GGK54723.1"/>
    </source>
</evidence>
<gene>
    <name evidence="3" type="ORF">GCM10011591_28210</name>
</gene>
<keyword evidence="1" id="KW-0472">Membrane</keyword>
<accession>A0A917QKC6</accession>
<proteinExistence type="predicted"/>
<evidence type="ECO:0000256" key="1">
    <source>
        <dbReference type="SAM" id="Phobius"/>
    </source>
</evidence>
<dbReference type="Pfam" id="PF10756">
    <property type="entry name" value="bPH_6"/>
    <property type="match status" value="1"/>
</dbReference>
<sequence>MSAGQTAQPLSWSTKPSALIALSIGGVVLVVAAFFATDGPSRLLIGLAAIAVVGMAIVGFRQRPRLTVVPGKPPSLIVGTFSGPKTYPLDQIERIAIPSYRRIGRRTAMLEIDVRDGDNERLLIFGRWDLGANPNDVYDALVVNGFASVARTTGAS</sequence>
<protein>
    <recommendedName>
        <fullName evidence="2">Low molecular weight protein antigen 6 PH domain-containing protein</fullName>
    </recommendedName>
</protein>
<dbReference type="RefSeq" id="WP_188829324.1">
    <property type="nucleotide sequence ID" value="NZ_BMMW01000002.1"/>
</dbReference>
<feature type="transmembrane region" description="Helical" evidence="1">
    <location>
        <begin position="43"/>
        <end position="60"/>
    </location>
</feature>
<dbReference type="EMBL" id="BMMW01000002">
    <property type="protein sequence ID" value="GGK54723.1"/>
    <property type="molecule type" value="Genomic_DNA"/>
</dbReference>
<dbReference type="InterPro" id="IPR019692">
    <property type="entry name" value="CFP-6_PH"/>
</dbReference>
<keyword evidence="4" id="KW-1185">Reference proteome</keyword>